<sequence length="59" mass="6853">MWLGPDGRAFVFRKRLTSDRWPALRGRFALCGGLAPGELPQKEIDEQQDQRQEREDQPV</sequence>
<keyword evidence="3" id="KW-1185">Reference proteome</keyword>
<accession>A0A2T4J7T1</accession>
<dbReference type="AlphaFoldDB" id="A0A2T4J7T1"/>
<feature type="compositionally biased region" description="Basic and acidic residues" evidence="1">
    <location>
        <begin position="40"/>
        <end position="59"/>
    </location>
</feature>
<proteinExistence type="predicted"/>
<feature type="region of interest" description="Disordered" evidence="1">
    <location>
        <begin position="35"/>
        <end position="59"/>
    </location>
</feature>
<comment type="caution">
    <text evidence="2">The sequence shown here is derived from an EMBL/GenBank/DDBJ whole genome shotgun (WGS) entry which is preliminary data.</text>
</comment>
<reference evidence="2 3" key="1">
    <citation type="submission" date="2018-03" db="EMBL/GenBank/DDBJ databases">
        <title>Rhodobacter blasticus.</title>
        <authorList>
            <person name="Meyer T.E."/>
            <person name="Miller S."/>
            <person name="Lodha T."/>
            <person name="Gandham S."/>
            <person name="Chintalapati S."/>
            <person name="Chintalapati V.R."/>
        </authorList>
    </citation>
    <scope>NUCLEOTIDE SEQUENCE [LARGE SCALE GENOMIC DNA]</scope>
    <source>
        <strain evidence="2 3">DSM 2131</strain>
    </source>
</reference>
<protein>
    <submittedName>
        <fullName evidence="2">Uncharacterized protein</fullName>
    </submittedName>
</protein>
<gene>
    <name evidence="2" type="ORF">C5F44_11585</name>
</gene>
<dbReference type="EMBL" id="PZKE01000010">
    <property type="protein sequence ID" value="PTE13954.1"/>
    <property type="molecule type" value="Genomic_DNA"/>
</dbReference>
<evidence type="ECO:0000256" key="1">
    <source>
        <dbReference type="SAM" id="MobiDB-lite"/>
    </source>
</evidence>
<evidence type="ECO:0000313" key="2">
    <source>
        <dbReference type="EMBL" id="PTE13954.1"/>
    </source>
</evidence>
<organism evidence="2 3">
    <name type="scientific">Fuscovulum blasticum DSM 2131</name>
    <dbReference type="NCBI Taxonomy" id="1188250"/>
    <lineage>
        <taxon>Bacteria</taxon>
        <taxon>Pseudomonadati</taxon>
        <taxon>Pseudomonadota</taxon>
        <taxon>Alphaproteobacteria</taxon>
        <taxon>Rhodobacterales</taxon>
        <taxon>Paracoccaceae</taxon>
        <taxon>Pseudogemmobacter</taxon>
    </lineage>
</organism>
<evidence type="ECO:0000313" key="3">
    <source>
        <dbReference type="Proteomes" id="UP000241362"/>
    </source>
</evidence>
<name>A0A2T4J7T1_FUSBL</name>
<dbReference type="Proteomes" id="UP000241362">
    <property type="component" value="Unassembled WGS sequence"/>
</dbReference>